<name>A0AA40E2I4_9PEZI</name>
<keyword evidence="2" id="KW-1185">Reference proteome</keyword>
<accession>A0AA40E2I4</accession>
<reference evidence="1" key="1">
    <citation type="submission" date="2023-06" db="EMBL/GenBank/DDBJ databases">
        <title>Genome-scale phylogeny and comparative genomics of the fungal order Sordariales.</title>
        <authorList>
            <consortium name="Lawrence Berkeley National Laboratory"/>
            <person name="Hensen N."/>
            <person name="Bonometti L."/>
            <person name="Westerberg I."/>
            <person name="Brannstrom I.O."/>
            <person name="Guillou S."/>
            <person name="Cros-Aarteil S."/>
            <person name="Calhoun S."/>
            <person name="Haridas S."/>
            <person name="Kuo A."/>
            <person name="Mondo S."/>
            <person name="Pangilinan J."/>
            <person name="Riley R."/>
            <person name="Labutti K."/>
            <person name="Andreopoulos B."/>
            <person name="Lipzen A."/>
            <person name="Chen C."/>
            <person name="Yanf M."/>
            <person name="Daum C."/>
            <person name="Ng V."/>
            <person name="Clum A."/>
            <person name="Steindorff A."/>
            <person name="Ohm R."/>
            <person name="Martin F."/>
            <person name="Silar P."/>
            <person name="Natvig D."/>
            <person name="Lalanne C."/>
            <person name="Gautier V."/>
            <person name="Ament-Velasquez S.L."/>
            <person name="Kruys A."/>
            <person name="Hutchinson M.I."/>
            <person name="Powell A.J."/>
            <person name="Barry K."/>
            <person name="Miller A.N."/>
            <person name="Grigoriev I.V."/>
            <person name="Debuchy R."/>
            <person name="Gladieux P."/>
            <person name="Thoren M.H."/>
            <person name="Johannesson H."/>
        </authorList>
    </citation>
    <scope>NUCLEOTIDE SEQUENCE</scope>
    <source>
        <strain evidence="1">SMH4607-1</strain>
    </source>
</reference>
<protein>
    <submittedName>
        <fullName evidence="1">Uncharacterized protein</fullName>
    </submittedName>
</protein>
<dbReference type="Proteomes" id="UP001172102">
    <property type="component" value="Unassembled WGS sequence"/>
</dbReference>
<proteinExistence type="predicted"/>
<gene>
    <name evidence="1" type="ORF">B0H67DRAFT_180879</name>
</gene>
<comment type="caution">
    <text evidence="1">The sequence shown here is derived from an EMBL/GenBank/DDBJ whole genome shotgun (WGS) entry which is preliminary data.</text>
</comment>
<sequence>MGDATVEGEKSTACGEALSCCDVICFSSHLALAPPPLATWDAVTETWLGAGRDGASGAGNGPLVTAGHVGPICMKTSGRFFVGLKVQFFSGRRGGQETDTWK</sequence>
<dbReference type="AlphaFoldDB" id="A0AA40E2I4"/>
<evidence type="ECO:0000313" key="2">
    <source>
        <dbReference type="Proteomes" id="UP001172102"/>
    </source>
</evidence>
<dbReference type="EMBL" id="JAUKUA010000003">
    <property type="protein sequence ID" value="KAK0720258.1"/>
    <property type="molecule type" value="Genomic_DNA"/>
</dbReference>
<evidence type="ECO:0000313" key="1">
    <source>
        <dbReference type="EMBL" id="KAK0720258.1"/>
    </source>
</evidence>
<organism evidence="1 2">
    <name type="scientific">Lasiosphaeris hirsuta</name>
    <dbReference type="NCBI Taxonomy" id="260670"/>
    <lineage>
        <taxon>Eukaryota</taxon>
        <taxon>Fungi</taxon>
        <taxon>Dikarya</taxon>
        <taxon>Ascomycota</taxon>
        <taxon>Pezizomycotina</taxon>
        <taxon>Sordariomycetes</taxon>
        <taxon>Sordariomycetidae</taxon>
        <taxon>Sordariales</taxon>
        <taxon>Lasiosphaeriaceae</taxon>
        <taxon>Lasiosphaeris</taxon>
    </lineage>
</organism>